<evidence type="ECO:0000256" key="2">
    <source>
        <dbReference type="ARBA" id="ARBA00023015"/>
    </source>
</evidence>
<dbReference type="PANTHER" id="PTHR46542">
    <property type="entry name" value="X-BOX BINDING PROTEIN 1"/>
    <property type="match status" value="1"/>
</dbReference>
<dbReference type="PROSITE" id="PS00036">
    <property type="entry name" value="BZIP_BASIC"/>
    <property type="match status" value="1"/>
</dbReference>
<dbReference type="CDD" id="cd14691">
    <property type="entry name" value="bZIP_XBP1"/>
    <property type="match status" value="1"/>
</dbReference>
<dbReference type="InParanoid" id="E0VTT5"/>
<keyword evidence="2" id="KW-0805">Transcription regulation</keyword>
<reference evidence="10" key="3">
    <citation type="submission" date="2020-05" db="UniProtKB">
        <authorList>
            <consortium name="EnsemblMetazoa"/>
        </authorList>
    </citation>
    <scope>IDENTIFICATION</scope>
    <source>
        <strain evidence="10">USDA</strain>
    </source>
</reference>
<keyword evidence="11" id="KW-1185">Reference proteome</keyword>
<evidence type="ECO:0000256" key="4">
    <source>
        <dbReference type="ARBA" id="ARBA00023163"/>
    </source>
</evidence>
<evidence type="ECO:0000256" key="7">
    <source>
        <dbReference type="SAM" id="Coils"/>
    </source>
</evidence>
<feature type="domain" description="BZIP" evidence="8">
    <location>
        <begin position="56"/>
        <end position="119"/>
    </location>
</feature>
<proteinExistence type="predicted"/>
<evidence type="ECO:0000313" key="11">
    <source>
        <dbReference type="Proteomes" id="UP000009046"/>
    </source>
</evidence>
<dbReference type="SMART" id="SM00338">
    <property type="entry name" value="BRLZ"/>
    <property type="match status" value="1"/>
</dbReference>
<accession>E0VTT5</accession>
<dbReference type="GO" id="GO:0000977">
    <property type="term" value="F:RNA polymerase II transcription regulatory region sequence-specific DNA binding"/>
    <property type="evidence" value="ECO:0007669"/>
    <property type="project" value="TreeGrafter"/>
</dbReference>
<reference evidence="9" key="1">
    <citation type="submission" date="2007-04" db="EMBL/GenBank/DDBJ databases">
        <title>Annotation of Pediculus humanus corporis strain USDA.</title>
        <authorList>
            <person name="Kirkness E."/>
            <person name="Hannick L."/>
            <person name="Hass B."/>
            <person name="Bruggner R."/>
            <person name="Lawson D."/>
            <person name="Bidwell S."/>
            <person name="Joardar V."/>
            <person name="Caler E."/>
            <person name="Walenz B."/>
            <person name="Inman J."/>
            <person name="Schobel S."/>
            <person name="Galinsky K."/>
            <person name="Amedeo P."/>
            <person name="Strausberg R."/>
        </authorList>
    </citation>
    <scope>NUCLEOTIDE SEQUENCE</scope>
    <source>
        <strain evidence="9">USDA</strain>
    </source>
</reference>
<dbReference type="InterPro" id="IPR004827">
    <property type="entry name" value="bZIP"/>
</dbReference>
<keyword evidence="3" id="KW-0238">DNA-binding</keyword>
<evidence type="ECO:0000256" key="5">
    <source>
        <dbReference type="ARBA" id="ARBA00023242"/>
    </source>
</evidence>
<dbReference type="eggNOG" id="KOG4005">
    <property type="taxonomic scope" value="Eukaryota"/>
</dbReference>
<gene>
    <name evidence="10" type="primary">8230598</name>
    <name evidence="9" type="ORF">Phum_PHUM437880</name>
</gene>
<keyword evidence="5" id="KW-0539">Nucleus</keyword>
<dbReference type="InterPro" id="IPR046347">
    <property type="entry name" value="bZIP_sf"/>
</dbReference>
<dbReference type="EnsemblMetazoa" id="PHUM437880-RA">
    <property type="protein sequence ID" value="PHUM437880-PA"/>
    <property type="gene ID" value="PHUM437880"/>
</dbReference>
<dbReference type="VEuPathDB" id="VectorBase:PHUM437880"/>
<keyword evidence="7" id="KW-0175">Coiled coil</keyword>
<dbReference type="Gene3D" id="1.20.5.170">
    <property type="match status" value="1"/>
</dbReference>
<dbReference type="GO" id="GO:0005634">
    <property type="term" value="C:nucleus"/>
    <property type="evidence" value="ECO:0007669"/>
    <property type="project" value="UniProtKB-ARBA"/>
</dbReference>
<dbReference type="GeneID" id="8230598"/>
<dbReference type="GO" id="GO:0000981">
    <property type="term" value="F:DNA-binding transcription factor activity, RNA polymerase II-specific"/>
    <property type="evidence" value="ECO:0007669"/>
    <property type="project" value="TreeGrafter"/>
</dbReference>
<keyword evidence="4" id="KW-0804">Transcription</keyword>
<dbReference type="KEGG" id="phu:Phum_PHUM437880"/>
<evidence type="ECO:0000256" key="3">
    <source>
        <dbReference type="ARBA" id="ARBA00023125"/>
    </source>
</evidence>
<dbReference type="OrthoDB" id="20960at2759"/>
<dbReference type="SUPFAM" id="SSF57959">
    <property type="entry name" value="Leucine zipper domain"/>
    <property type="match status" value="1"/>
</dbReference>
<dbReference type="EMBL" id="AAZO01005347">
    <property type="status" value="NOT_ANNOTATED_CDS"/>
    <property type="molecule type" value="Genomic_DNA"/>
</dbReference>
<dbReference type="Proteomes" id="UP000009046">
    <property type="component" value="Unassembled WGS sequence"/>
</dbReference>
<evidence type="ECO:0000256" key="6">
    <source>
        <dbReference type="ARBA" id="ARBA00040165"/>
    </source>
</evidence>
<feature type="coiled-coil region" evidence="7">
    <location>
        <begin position="74"/>
        <end position="125"/>
    </location>
</feature>
<organism>
    <name type="scientific">Pediculus humanus subsp. corporis</name>
    <name type="common">Body louse</name>
    <dbReference type="NCBI Taxonomy" id="121224"/>
    <lineage>
        <taxon>Eukaryota</taxon>
        <taxon>Metazoa</taxon>
        <taxon>Ecdysozoa</taxon>
        <taxon>Arthropoda</taxon>
        <taxon>Hexapoda</taxon>
        <taxon>Insecta</taxon>
        <taxon>Pterygota</taxon>
        <taxon>Neoptera</taxon>
        <taxon>Paraneoptera</taxon>
        <taxon>Psocodea</taxon>
        <taxon>Troctomorpha</taxon>
        <taxon>Phthiraptera</taxon>
        <taxon>Anoplura</taxon>
        <taxon>Pediculidae</taxon>
        <taxon>Pediculus</taxon>
    </lineage>
</organism>
<reference evidence="9" key="2">
    <citation type="submission" date="2007-04" db="EMBL/GenBank/DDBJ databases">
        <title>The genome of the human body louse.</title>
        <authorList>
            <consortium name="The Human Body Louse Genome Consortium"/>
            <person name="Kirkness E."/>
            <person name="Walenz B."/>
            <person name="Hass B."/>
            <person name="Bruggner R."/>
            <person name="Strausberg R."/>
        </authorList>
    </citation>
    <scope>NUCLEOTIDE SEQUENCE</scope>
    <source>
        <strain evidence="9">USDA</strain>
    </source>
</reference>
<dbReference type="PROSITE" id="PS50217">
    <property type="entry name" value="BZIP"/>
    <property type="match status" value="1"/>
</dbReference>
<dbReference type="Pfam" id="PF07716">
    <property type="entry name" value="bZIP_2"/>
    <property type="match status" value="1"/>
</dbReference>
<dbReference type="AlphaFoldDB" id="E0VTT5"/>
<dbReference type="STRING" id="121224.E0VTT5"/>
<evidence type="ECO:0000256" key="1">
    <source>
        <dbReference type="ARBA" id="ARBA00022843"/>
    </source>
</evidence>
<dbReference type="HOGENOM" id="CLU_797725_0_0_1"/>
<dbReference type="RefSeq" id="XP_002429529.1">
    <property type="nucleotide sequence ID" value="XM_002429484.1"/>
</dbReference>
<keyword evidence="1" id="KW-0832">Ubl conjugation</keyword>
<dbReference type="PANTHER" id="PTHR46542:SF1">
    <property type="entry name" value="X-BOX BINDING PROTEIN 1"/>
    <property type="match status" value="1"/>
</dbReference>
<evidence type="ECO:0000313" key="9">
    <source>
        <dbReference type="EMBL" id="EEB16791.1"/>
    </source>
</evidence>
<evidence type="ECO:0000259" key="8">
    <source>
        <dbReference type="PROSITE" id="PS50217"/>
    </source>
</evidence>
<evidence type="ECO:0000313" key="10">
    <source>
        <dbReference type="EnsemblMetazoa" id="PHUM437880-PA"/>
    </source>
</evidence>
<dbReference type="CTD" id="8230598"/>
<protein>
    <recommendedName>
        <fullName evidence="6">X-box-binding protein 1</fullName>
    </recommendedName>
</protein>
<dbReference type="InterPro" id="IPR052470">
    <property type="entry name" value="ER_Stress-Reg_TF"/>
</dbReference>
<name>E0VTT5_PEDHC</name>
<sequence>MFLADDKILLMPKIKQENMDYEKIIHDLDLASENIYDAVPMNGVRKRMRLHQLSWEEKLQRKKLRNRIAAQTSRDRKKAKMDFLEESLKELKQQNNLLVSQVNELKQKNELLIDANQELRKALAESSYTCSCLLNSGDGEKNVSKNSNVVVQPAFADNVHSLSRPEVSHKFPLKKGQWTILAQNLPSLSPISEMLEDIKGQEFFDDLERLAASLLEEVEQNGSRKDSQLISNEISESDHEKCITNFEMVGASSKILEPSEDKSKSRTNILQFSNGIESLTIEEKISLIASEHSYAQGIATEQNYNLPTLNSSDTKITLNIPEIKINEEDMCTYDFEEFSTENVDSCKIPEASLHPETIFQNSLSPKSDVSSDLGYESIGSPYESDLSSISSFNDLFGDTLSDLFPQLI</sequence>
<dbReference type="EMBL" id="DS235773">
    <property type="protein sequence ID" value="EEB16791.1"/>
    <property type="molecule type" value="Genomic_DNA"/>
</dbReference>